<proteinExistence type="predicted"/>
<protein>
    <recommendedName>
        <fullName evidence="3">Fungal N-terminal domain-containing protein</fullName>
    </recommendedName>
</protein>
<evidence type="ECO:0000313" key="2">
    <source>
        <dbReference type="Proteomes" id="UP000177798"/>
    </source>
</evidence>
<gene>
    <name evidence="1" type="ORF">sscle_15g103020</name>
</gene>
<name>A0A1D9QL37_SCLS1</name>
<evidence type="ECO:0000313" key="1">
    <source>
        <dbReference type="EMBL" id="APA15532.1"/>
    </source>
</evidence>
<reference evidence="2" key="1">
    <citation type="journal article" date="2017" name="Genome Biol. Evol.">
        <title>The complete genome sequence of the phytopathogenic fungus Sclerotinia sclerotiorum reveals insights into the genome architecture of broad host range pathogens.</title>
        <authorList>
            <person name="Derbyshire M."/>
            <person name="Denton-Giles M."/>
            <person name="Hegedus D."/>
            <person name="Seifbarghy S."/>
            <person name="Rollins J."/>
            <person name="van Kan J."/>
            <person name="Seidl M.F."/>
            <person name="Faino L."/>
            <person name="Mbengue M."/>
            <person name="Navaud O."/>
            <person name="Raffaele S."/>
            <person name="Hammond-Kosack K."/>
            <person name="Heard S."/>
            <person name="Oliver R."/>
        </authorList>
    </citation>
    <scope>NUCLEOTIDE SEQUENCE [LARGE SCALE GENOMIC DNA]</scope>
    <source>
        <strain evidence="2">ATCC 18683 / 1980 / Ss-1</strain>
    </source>
</reference>
<accession>A0A1D9QL37</accession>
<dbReference type="EMBL" id="CP017828">
    <property type="protein sequence ID" value="APA15532.1"/>
    <property type="molecule type" value="Genomic_DNA"/>
</dbReference>
<dbReference type="AlphaFoldDB" id="A0A1D9QL37"/>
<evidence type="ECO:0008006" key="3">
    <source>
        <dbReference type="Google" id="ProtNLM"/>
    </source>
</evidence>
<sequence length="112" mass="12646">MVKEALDLAKEDVDQLSIFISELTRKLSRNNSTLGTQWRKVQVTLKASKIEKFKDNLESIKSIMTLLQASRNQLQIFHNQVNSKLDILDTKITSIAITSTSSSHQITNQSSL</sequence>
<dbReference type="VEuPathDB" id="FungiDB:sscle_15g103020"/>
<organism evidence="1 2">
    <name type="scientific">Sclerotinia sclerotiorum (strain ATCC 18683 / 1980 / Ss-1)</name>
    <name type="common">White mold</name>
    <name type="synonym">Whetzelinia sclerotiorum</name>
    <dbReference type="NCBI Taxonomy" id="665079"/>
    <lineage>
        <taxon>Eukaryota</taxon>
        <taxon>Fungi</taxon>
        <taxon>Dikarya</taxon>
        <taxon>Ascomycota</taxon>
        <taxon>Pezizomycotina</taxon>
        <taxon>Leotiomycetes</taxon>
        <taxon>Helotiales</taxon>
        <taxon>Sclerotiniaceae</taxon>
        <taxon>Sclerotinia</taxon>
    </lineage>
</organism>
<dbReference type="OrthoDB" id="432483at2759"/>
<dbReference type="Proteomes" id="UP000177798">
    <property type="component" value="Chromosome 15"/>
</dbReference>